<keyword evidence="3" id="KW-1185">Reference proteome</keyword>
<dbReference type="SUPFAM" id="SSF109854">
    <property type="entry name" value="DinB/YfiT-like putative metalloenzymes"/>
    <property type="match status" value="1"/>
</dbReference>
<gene>
    <name evidence="2" type="ORF">NF867_12635</name>
</gene>
<dbReference type="AlphaFoldDB" id="A0A9X2JFR5"/>
<organism evidence="2 3">
    <name type="scientific">Solitalea agri</name>
    <dbReference type="NCBI Taxonomy" id="2953739"/>
    <lineage>
        <taxon>Bacteria</taxon>
        <taxon>Pseudomonadati</taxon>
        <taxon>Bacteroidota</taxon>
        <taxon>Sphingobacteriia</taxon>
        <taxon>Sphingobacteriales</taxon>
        <taxon>Sphingobacteriaceae</taxon>
        <taxon>Solitalea</taxon>
    </lineage>
</organism>
<dbReference type="Gene3D" id="1.20.120.450">
    <property type="entry name" value="dinb family like domain"/>
    <property type="match status" value="1"/>
</dbReference>
<accession>A0A9X2JFR5</accession>
<feature type="domain" description="DinB-like" evidence="1">
    <location>
        <begin position="38"/>
        <end position="168"/>
    </location>
</feature>
<sequence>MKLIFKPTNGYPSFYQPYLDLVPNDGKLLFHLSELMLETEQLLINLPETRLQFRYSEGKWTIKDILVHLCDSERIIIFRASRIARGDKTNLPGGWDGELFVRNAKANERPITGIFYELKACRNASIAFIETLDNESLARIGISNDYEVSALYMVNHLYGHHMHHLNIIKERYLNF</sequence>
<proteinExistence type="predicted"/>
<name>A0A9X2JFR5_9SPHI</name>
<dbReference type="InterPro" id="IPR024775">
    <property type="entry name" value="DinB-like"/>
</dbReference>
<dbReference type="Proteomes" id="UP001155182">
    <property type="component" value="Unassembled WGS sequence"/>
</dbReference>
<protein>
    <submittedName>
        <fullName evidence="2">DinB family protein</fullName>
    </submittedName>
</protein>
<reference evidence="2" key="1">
    <citation type="submission" date="2022-06" db="EMBL/GenBank/DDBJ databases">
        <title>Solitalea sp. MAHUQ-68 isolated from rhizospheric soil.</title>
        <authorList>
            <person name="Huq M.A."/>
        </authorList>
    </citation>
    <scope>NUCLEOTIDE SEQUENCE</scope>
    <source>
        <strain evidence="2">MAHUQ-68</strain>
    </source>
</reference>
<dbReference type="EMBL" id="JAMWYS010000040">
    <property type="protein sequence ID" value="MCO4293711.1"/>
    <property type="molecule type" value="Genomic_DNA"/>
</dbReference>
<evidence type="ECO:0000313" key="3">
    <source>
        <dbReference type="Proteomes" id="UP001155182"/>
    </source>
</evidence>
<dbReference type="RefSeq" id="WP_252588362.1">
    <property type="nucleotide sequence ID" value="NZ_JAMWYS010000040.1"/>
</dbReference>
<evidence type="ECO:0000259" key="1">
    <source>
        <dbReference type="Pfam" id="PF12867"/>
    </source>
</evidence>
<comment type="caution">
    <text evidence="2">The sequence shown here is derived from an EMBL/GenBank/DDBJ whole genome shotgun (WGS) entry which is preliminary data.</text>
</comment>
<evidence type="ECO:0000313" key="2">
    <source>
        <dbReference type="EMBL" id="MCO4293711.1"/>
    </source>
</evidence>
<dbReference type="InterPro" id="IPR034660">
    <property type="entry name" value="DinB/YfiT-like"/>
</dbReference>
<dbReference type="Pfam" id="PF12867">
    <property type="entry name" value="DinB_2"/>
    <property type="match status" value="1"/>
</dbReference>